<feature type="compositionally biased region" description="Polar residues" evidence="5">
    <location>
        <begin position="128"/>
        <end position="137"/>
    </location>
</feature>
<accession>S7S496</accession>
<dbReference type="RefSeq" id="XP_007860245.1">
    <property type="nucleotide sequence ID" value="XM_007862054.1"/>
</dbReference>
<organism evidence="6 7">
    <name type="scientific">Gloeophyllum trabeum (strain ATCC 11539 / FP-39264 / Madison 617)</name>
    <name type="common">Brown rot fungus</name>
    <dbReference type="NCBI Taxonomy" id="670483"/>
    <lineage>
        <taxon>Eukaryota</taxon>
        <taxon>Fungi</taxon>
        <taxon>Dikarya</taxon>
        <taxon>Basidiomycota</taxon>
        <taxon>Agaricomycotina</taxon>
        <taxon>Agaricomycetes</taxon>
        <taxon>Gloeophyllales</taxon>
        <taxon>Gloeophyllaceae</taxon>
        <taxon>Gloeophyllum</taxon>
    </lineage>
</organism>
<evidence type="ECO:0000256" key="4">
    <source>
        <dbReference type="ARBA" id="ARBA00023242"/>
    </source>
</evidence>
<dbReference type="OrthoDB" id="18703at2759"/>
<comment type="subcellular location">
    <subcellularLocation>
        <location evidence="1">Nucleus</location>
        <location evidence="1">Nucleolus</location>
    </subcellularLocation>
</comment>
<dbReference type="HOGENOM" id="CLU_116375_0_0_1"/>
<dbReference type="Pfam" id="PF15341">
    <property type="entry name" value="SLX9"/>
    <property type="match status" value="1"/>
</dbReference>
<feature type="non-terminal residue" evidence="6">
    <location>
        <position position="1"/>
    </location>
</feature>
<dbReference type="GO" id="GO:0030688">
    <property type="term" value="C:preribosome, small subunit precursor"/>
    <property type="evidence" value="ECO:0007669"/>
    <property type="project" value="InterPro"/>
</dbReference>
<dbReference type="OMA" id="LVKHEPP"/>
<protein>
    <recommendedName>
        <fullName evidence="3">Ribosome biogenesis protein SLX9</fullName>
    </recommendedName>
</protein>
<comment type="similarity">
    <text evidence="2">Belongs to the SLX9 family.</text>
</comment>
<dbReference type="InterPro" id="IPR028160">
    <property type="entry name" value="Slx9-like"/>
</dbReference>
<evidence type="ECO:0000256" key="1">
    <source>
        <dbReference type="ARBA" id="ARBA00004604"/>
    </source>
</evidence>
<gene>
    <name evidence="6" type="ORF">GLOTRDRAFT_31341</name>
</gene>
<dbReference type="STRING" id="670483.S7S496"/>
<sequence>PKERRRLVNAHEPSAKLSARKFAVQDNAVQHVDIGEHAEMSANDIIHATKPEDRQPSLTKKAKLQLKKELFLQRLESGNGPYSKSHARRLKRKSREKIAGGLDDLRTAITSVEEAIPVAVQNSVQEISEDISASNPPSRVKPKPGQIGEGKAAPLSKTQRKRALQVEQIRHPLILSNPDYVSNPFETIRKHAQNTLVKRQDSV</sequence>
<dbReference type="GO" id="GO:0005730">
    <property type="term" value="C:nucleolus"/>
    <property type="evidence" value="ECO:0007669"/>
    <property type="project" value="UniProtKB-SubCell"/>
</dbReference>
<dbReference type="eggNOG" id="ENOG502S9JI">
    <property type="taxonomic scope" value="Eukaryota"/>
</dbReference>
<dbReference type="GeneID" id="19305383"/>
<reference evidence="6 7" key="1">
    <citation type="journal article" date="2012" name="Science">
        <title>The Paleozoic origin of enzymatic lignin decomposition reconstructed from 31 fungal genomes.</title>
        <authorList>
            <person name="Floudas D."/>
            <person name="Binder M."/>
            <person name="Riley R."/>
            <person name="Barry K."/>
            <person name="Blanchette R.A."/>
            <person name="Henrissat B."/>
            <person name="Martinez A.T."/>
            <person name="Otillar R."/>
            <person name="Spatafora J.W."/>
            <person name="Yadav J.S."/>
            <person name="Aerts A."/>
            <person name="Benoit I."/>
            <person name="Boyd A."/>
            <person name="Carlson A."/>
            <person name="Copeland A."/>
            <person name="Coutinho P.M."/>
            <person name="de Vries R.P."/>
            <person name="Ferreira P."/>
            <person name="Findley K."/>
            <person name="Foster B."/>
            <person name="Gaskell J."/>
            <person name="Glotzer D."/>
            <person name="Gorecki P."/>
            <person name="Heitman J."/>
            <person name="Hesse C."/>
            <person name="Hori C."/>
            <person name="Igarashi K."/>
            <person name="Jurgens J.A."/>
            <person name="Kallen N."/>
            <person name="Kersten P."/>
            <person name="Kohler A."/>
            <person name="Kuees U."/>
            <person name="Kumar T.K.A."/>
            <person name="Kuo A."/>
            <person name="LaButti K."/>
            <person name="Larrondo L.F."/>
            <person name="Lindquist E."/>
            <person name="Ling A."/>
            <person name="Lombard V."/>
            <person name="Lucas S."/>
            <person name="Lundell T."/>
            <person name="Martin R."/>
            <person name="McLaughlin D.J."/>
            <person name="Morgenstern I."/>
            <person name="Morin E."/>
            <person name="Murat C."/>
            <person name="Nagy L.G."/>
            <person name="Nolan M."/>
            <person name="Ohm R.A."/>
            <person name="Patyshakuliyeva A."/>
            <person name="Rokas A."/>
            <person name="Ruiz-Duenas F.J."/>
            <person name="Sabat G."/>
            <person name="Salamov A."/>
            <person name="Samejima M."/>
            <person name="Schmutz J."/>
            <person name="Slot J.C."/>
            <person name="St John F."/>
            <person name="Stenlid J."/>
            <person name="Sun H."/>
            <person name="Sun S."/>
            <person name="Syed K."/>
            <person name="Tsang A."/>
            <person name="Wiebenga A."/>
            <person name="Young D."/>
            <person name="Pisabarro A."/>
            <person name="Eastwood D.C."/>
            <person name="Martin F."/>
            <person name="Cullen D."/>
            <person name="Grigoriev I.V."/>
            <person name="Hibbett D.S."/>
        </authorList>
    </citation>
    <scope>NUCLEOTIDE SEQUENCE [LARGE SCALE GENOMIC DNA]</scope>
    <source>
        <strain evidence="6 7">ATCC 11539</strain>
    </source>
</reference>
<dbReference type="EMBL" id="KB469296">
    <property type="protein sequence ID" value="EPQ60704.1"/>
    <property type="molecule type" value="Genomic_DNA"/>
</dbReference>
<dbReference type="AlphaFoldDB" id="S7S496"/>
<dbReference type="KEGG" id="gtr:GLOTRDRAFT_31341"/>
<proteinExistence type="inferred from homology"/>
<evidence type="ECO:0000256" key="2">
    <source>
        <dbReference type="ARBA" id="ARBA00011022"/>
    </source>
</evidence>
<dbReference type="GO" id="GO:0000462">
    <property type="term" value="P:maturation of SSU-rRNA from tricistronic rRNA transcript (SSU-rRNA, 5.8S rRNA, LSU-rRNA)"/>
    <property type="evidence" value="ECO:0007669"/>
    <property type="project" value="InterPro"/>
</dbReference>
<evidence type="ECO:0000256" key="3">
    <source>
        <dbReference type="ARBA" id="ARBA00021321"/>
    </source>
</evidence>
<feature type="region of interest" description="Disordered" evidence="5">
    <location>
        <begin position="128"/>
        <end position="161"/>
    </location>
</feature>
<name>S7S496_GLOTA</name>
<dbReference type="GO" id="GO:0030686">
    <property type="term" value="C:90S preribosome"/>
    <property type="evidence" value="ECO:0007669"/>
    <property type="project" value="InterPro"/>
</dbReference>
<keyword evidence="7" id="KW-1185">Reference proteome</keyword>
<evidence type="ECO:0000313" key="7">
    <source>
        <dbReference type="Proteomes" id="UP000030669"/>
    </source>
</evidence>
<keyword evidence="4" id="KW-0539">Nucleus</keyword>
<dbReference type="Proteomes" id="UP000030669">
    <property type="component" value="Unassembled WGS sequence"/>
</dbReference>
<evidence type="ECO:0000256" key="5">
    <source>
        <dbReference type="SAM" id="MobiDB-lite"/>
    </source>
</evidence>
<evidence type="ECO:0000313" key="6">
    <source>
        <dbReference type="EMBL" id="EPQ60704.1"/>
    </source>
</evidence>